<dbReference type="STRING" id="1129793.GPLA_2377"/>
<keyword evidence="2" id="KW-0813">Transport</keyword>
<evidence type="ECO:0000256" key="2">
    <source>
        <dbReference type="ARBA" id="ARBA00022448"/>
    </source>
</evidence>
<evidence type="ECO:0000256" key="4">
    <source>
        <dbReference type="ARBA" id="ARBA00022723"/>
    </source>
</evidence>
<dbReference type="Gene3D" id="3.10.20.30">
    <property type="match status" value="1"/>
</dbReference>
<dbReference type="RefSeq" id="WP_007105061.1">
    <property type="nucleotide sequence ID" value="NZ_BAER01000053.1"/>
</dbReference>
<dbReference type="GO" id="GO:0051537">
    <property type="term" value="F:2 iron, 2 sulfur cluster binding"/>
    <property type="evidence" value="ECO:0007669"/>
    <property type="project" value="UniProtKB-KW"/>
</dbReference>
<comment type="similarity">
    <text evidence="1">Belongs to the 2Fe2S plant-type ferredoxin family.</text>
</comment>
<evidence type="ECO:0000256" key="3">
    <source>
        <dbReference type="ARBA" id="ARBA00022714"/>
    </source>
</evidence>
<feature type="domain" description="2Fe-2S ferredoxin-type" evidence="10">
    <location>
        <begin position="2"/>
        <end position="95"/>
    </location>
</feature>
<accession>K6ZSM2</accession>
<keyword evidence="3" id="KW-0001">2Fe-2S</keyword>
<evidence type="ECO:0000256" key="7">
    <source>
        <dbReference type="ARBA" id="ARBA00023014"/>
    </source>
</evidence>
<keyword evidence="8" id="KW-0830">Ubiquinone</keyword>
<organism evidence="11 12">
    <name type="scientific">Paraglaciecola polaris LMG 21857</name>
    <dbReference type="NCBI Taxonomy" id="1129793"/>
    <lineage>
        <taxon>Bacteria</taxon>
        <taxon>Pseudomonadati</taxon>
        <taxon>Pseudomonadota</taxon>
        <taxon>Gammaproteobacteria</taxon>
        <taxon>Alteromonadales</taxon>
        <taxon>Alteromonadaceae</taxon>
        <taxon>Paraglaciecola</taxon>
    </lineage>
</organism>
<dbReference type="InterPro" id="IPR036010">
    <property type="entry name" value="2Fe-2S_ferredoxin-like_sf"/>
</dbReference>
<dbReference type="Proteomes" id="UP000006322">
    <property type="component" value="Unassembled WGS sequence"/>
</dbReference>
<dbReference type="SUPFAM" id="SSF54292">
    <property type="entry name" value="2Fe-2S ferredoxin-like"/>
    <property type="match status" value="1"/>
</dbReference>
<evidence type="ECO:0000259" key="10">
    <source>
        <dbReference type="PROSITE" id="PS51085"/>
    </source>
</evidence>
<protein>
    <submittedName>
        <fullName evidence="11">Ferredoxin, plant-type</fullName>
    </submittedName>
</protein>
<dbReference type="CDD" id="cd00207">
    <property type="entry name" value="fer2"/>
    <property type="match status" value="1"/>
</dbReference>
<dbReference type="AlphaFoldDB" id="K6ZSM2"/>
<keyword evidence="12" id="KW-1185">Reference proteome</keyword>
<evidence type="ECO:0000256" key="1">
    <source>
        <dbReference type="ARBA" id="ARBA00007874"/>
    </source>
</evidence>
<evidence type="ECO:0000256" key="5">
    <source>
        <dbReference type="ARBA" id="ARBA00022982"/>
    </source>
</evidence>
<evidence type="ECO:0000256" key="8">
    <source>
        <dbReference type="ARBA" id="ARBA00023075"/>
    </source>
</evidence>
<keyword evidence="6" id="KW-0408">Iron</keyword>
<evidence type="ECO:0000313" key="11">
    <source>
        <dbReference type="EMBL" id="GAC33282.1"/>
    </source>
</evidence>
<keyword evidence="7" id="KW-0411">Iron-sulfur</keyword>
<dbReference type="PROSITE" id="PS51085">
    <property type="entry name" value="2FE2S_FER_2"/>
    <property type="match status" value="1"/>
</dbReference>
<gene>
    <name evidence="11" type="primary">nahT</name>
    <name evidence="11" type="ORF">GPLA_2377</name>
</gene>
<dbReference type="PANTHER" id="PTHR43112">
    <property type="entry name" value="FERREDOXIN"/>
    <property type="match status" value="1"/>
</dbReference>
<evidence type="ECO:0000256" key="6">
    <source>
        <dbReference type="ARBA" id="ARBA00023004"/>
    </source>
</evidence>
<dbReference type="OrthoDB" id="9133614at2"/>
<dbReference type="InterPro" id="IPR006058">
    <property type="entry name" value="2Fe2S_fd_BS"/>
</dbReference>
<evidence type="ECO:0000256" key="9">
    <source>
        <dbReference type="ARBA" id="ARBA00034078"/>
    </source>
</evidence>
<dbReference type="Pfam" id="PF00111">
    <property type="entry name" value="Fer2"/>
    <property type="match status" value="1"/>
</dbReference>
<name>K6ZSM2_9ALTE</name>
<dbReference type="EMBL" id="BAER01000053">
    <property type="protein sequence ID" value="GAC33282.1"/>
    <property type="molecule type" value="Genomic_DNA"/>
</dbReference>
<proteinExistence type="inferred from homology"/>
<comment type="caution">
    <text evidence="11">The sequence shown here is derived from an EMBL/GenBank/DDBJ whole genome shotgun (WGS) entry which is preliminary data.</text>
</comment>
<keyword evidence="4" id="KW-0479">Metal-binding</keyword>
<sequence length="114" mass="12591">MREFTITDNTSKQEFFCREDEYVLHAMQRIGKTCVPVGCKGGGCGVCRVSIISGKADYGRMSKAHVTVEQKDNGYALACRIKPESDLIIECAPKPNASIEIVAYQNTQLNEVSK</sequence>
<keyword evidence="5" id="KW-0249">Electron transport</keyword>
<dbReference type="InterPro" id="IPR001041">
    <property type="entry name" value="2Fe-2S_ferredoxin-type"/>
</dbReference>
<dbReference type="GO" id="GO:0046872">
    <property type="term" value="F:metal ion binding"/>
    <property type="evidence" value="ECO:0007669"/>
    <property type="project" value="UniProtKB-KW"/>
</dbReference>
<evidence type="ECO:0000313" key="12">
    <source>
        <dbReference type="Proteomes" id="UP000006322"/>
    </source>
</evidence>
<dbReference type="InterPro" id="IPR012675">
    <property type="entry name" value="Beta-grasp_dom_sf"/>
</dbReference>
<dbReference type="PANTHER" id="PTHR43112:SF3">
    <property type="entry name" value="FERREDOXIN-2, CHLOROPLASTIC"/>
    <property type="match status" value="1"/>
</dbReference>
<comment type="cofactor">
    <cofactor evidence="9">
        <name>[2Fe-2S] cluster</name>
        <dbReference type="ChEBI" id="CHEBI:190135"/>
    </cofactor>
</comment>
<dbReference type="PROSITE" id="PS00197">
    <property type="entry name" value="2FE2S_FER_1"/>
    <property type="match status" value="1"/>
</dbReference>
<reference evidence="12" key="1">
    <citation type="journal article" date="2014" name="Environ. Microbiol.">
        <title>Comparative genomics of the marine bacterial genus Glaciecola reveals the high degree of genomic diversity and genomic characteristic for cold adaptation.</title>
        <authorList>
            <person name="Qin Q.L."/>
            <person name="Xie B.B."/>
            <person name="Yu Y."/>
            <person name="Shu Y.L."/>
            <person name="Rong J.C."/>
            <person name="Zhang Y.J."/>
            <person name="Zhao D.L."/>
            <person name="Chen X.L."/>
            <person name="Zhang X.Y."/>
            <person name="Chen B."/>
            <person name="Zhou B.C."/>
            <person name="Zhang Y.Z."/>
        </authorList>
    </citation>
    <scope>NUCLEOTIDE SEQUENCE [LARGE SCALE GENOMIC DNA]</scope>
    <source>
        <strain evidence="12">LMG 21857</strain>
    </source>
</reference>